<dbReference type="InterPro" id="IPR002509">
    <property type="entry name" value="NODB_dom"/>
</dbReference>
<name>A0ABU1IYK8_9BACL</name>
<accession>A0ABU1IYK8</accession>
<feature type="region of interest" description="Disordered" evidence="1">
    <location>
        <begin position="475"/>
        <end position="494"/>
    </location>
</feature>
<dbReference type="PANTHER" id="PTHR10587:SF137">
    <property type="entry name" value="4-DEOXY-4-FORMAMIDO-L-ARABINOSE-PHOSPHOUNDECAPRENOL DEFORMYLASE ARND-RELATED"/>
    <property type="match status" value="1"/>
</dbReference>
<proteinExistence type="predicted"/>
<dbReference type="InterPro" id="IPR011330">
    <property type="entry name" value="Glyco_hydro/deAcase_b/a-brl"/>
</dbReference>
<comment type="caution">
    <text evidence="4">The sequence shown here is derived from an EMBL/GenBank/DDBJ whole genome shotgun (WGS) entry which is preliminary data.</text>
</comment>
<dbReference type="PROSITE" id="PS51677">
    <property type="entry name" value="NODB"/>
    <property type="match status" value="1"/>
</dbReference>
<dbReference type="Proteomes" id="UP001185028">
    <property type="component" value="Unassembled WGS sequence"/>
</dbReference>
<dbReference type="Gene3D" id="3.20.20.370">
    <property type="entry name" value="Glycoside hydrolase/deacetylase"/>
    <property type="match status" value="1"/>
</dbReference>
<dbReference type="InterPro" id="IPR054467">
    <property type="entry name" value="YkoP-like_dom"/>
</dbReference>
<evidence type="ECO:0000256" key="2">
    <source>
        <dbReference type="SAM" id="Phobius"/>
    </source>
</evidence>
<dbReference type="EMBL" id="JAVDQH010000007">
    <property type="protein sequence ID" value="MDR6244352.1"/>
    <property type="molecule type" value="Genomic_DNA"/>
</dbReference>
<dbReference type="RefSeq" id="WP_188776146.1">
    <property type="nucleotide sequence ID" value="NZ_BMMB01000006.1"/>
</dbReference>
<keyword evidence="2" id="KW-0812">Transmembrane</keyword>
<evidence type="ECO:0000313" key="4">
    <source>
        <dbReference type="EMBL" id="MDR6244352.1"/>
    </source>
</evidence>
<protein>
    <submittedName>
        <fullName evidence="4">Peptidoglycan/xylan/chitin deacetylase (PgdA/CDA1 family)</fullName>
    </submittedName>
</protein>
<organism evidence="4 5">
    <name type="scientific">Paenibacillus hunanensis</name>
    <dbReference type="NCBI Taxonomy" id="539262"/>
    <lineage>
        <taxon>Bacteria</taxon>
        <taxon>Bacillati</taxon>
        <taxon>Bacillota</taxon>
        <taxon>Bacilli</taxon>
        <taxon>Bacillales</taxon>
        <taxon>Paenibacillaceae</taxon>
        <taxon>Paenibacillus</taxon>
    </lineage>
</organism>
<sequence>MMEHLFLWLLYICSFYAFIPGLVSRLFGYRVFRRGDSKTSFALTFDDGPDPIYTPLLLDLLKQYEAKATFFVVGLHAEQNPDIIRRIHEEGHQIGIHNYIHRANWLMSPAAVRRQIYLTQKIIHNLTGKRPLYYRPPWGIVNQSDLSRNSHYDIVLWSSLFGDWRKRVGRDKLAARMLRKLRGGEIMLLHDCGNTWGANRDAPAEMLAALELVLQEAQQRGLEAVTIGSLMEGSKYMSKQRKDRATRESEDGTYARRAPLGTLLSPFKKLLVQLWLGWEKLFHWMFHLQKTGPDGLFHYRLRSYQGRPLQLETGEWLERGDSIIELHFDNRRLFDLTSGSRSMMQLAILFIQAARQDFPKLALQMKEQPELMQARALYGVSMVNRGPEKFGFAIRELPQGLFAFLTRWYLKLLLTIIHPSGSMRLKEQSEHLIPRAMILSTPAFMQRYDVDTSSIVDPSTQHAERGIALTAVSSEPSTSIEDTLTTTDVQTQPS</sequence>
<dbReference type="PANTHER" id="PTHR10587">
    <property type="entry name" value="GLYCOSYL TRANSFERASE-RELATED"/>
    <property type="match status" value="1"/>
</dbReference>
<dbReference type="Pfam" id="PF01522">
    <property type="entry name" value="Polysacc_deac_1"/>
    <property type="match status" value="1"/>
</dbReference>
<keyword evidence="2" id="KW-1133">Transmembrane helix</keyword>
<feature type="domain" description="NodB homology" evidence="3">
    <location>
        <begin position="39"/>
        <end position="225"/>
    </location>
</feature>
<evidence type="ECO:0000259" key="3">
    <source>
        <dbReference type="PROSITE" id="PS51677"/>
    </source>
</evidence>
<evidence type="ECO:0000313" key="5">
    <source>
        <dbReference type="Proteomes" id="UP001185028"/>
    </source>
</evidence>
<feature type="transmembrane region" description="Helical" evidence="2">
    <location>
        <begin position="6"/>
        <end position="28"/>
    </location>
</feature>
<evidence type="ECO:0000256" key="1">
    <source>
        <dbReference type="SAM" id="MobiDB-lite"/>
    </source>
</evidence>
<reference evidence="4 5" key="1">
    <citation type="submission" date="2023-07" db="EMBL/GenBank/DDBJ databases">
        <title>Genomic Encyclopedia of Type Strains, Phase IV (KMG-IV): sequencing the most valuable type-strain genomes for metagenomic binning, comparative biology and taxonomic classification.</title>
        <authorList>
            <person name="Goeker M."/>
        </authorList>
    </citation>
    <scope>NUCLEOTIDE SEQUENCE [LARGE SCALE GENOMIC DNA]</scope>
    <source>
        <strain evidence="4 5">DSM 22170</strain>
    </source>
</reference>
<gene>
    <name evidence="4" type="ORF">JOC58_002245</name>
</gene>
<dbReference type="CDD" id="cd10959">
    <property type="entry name" value="CE4_NodB_like_3"/>
    <property type="match status" value="1"/>
</dbReference>
<keyword evidence="5" id="KW-1185">Reference proteome</keyword>
<keyword evidence="2" id="KW-0472">Membrane</keyword>
<dbReference type="SUPFAM" id="SSF88713">
    <property type="entry name" value="Glycoside hydrolase/deacetylase"/>
    <property type="match status" value="1"/>
</dbReference>
<dbReference type="Pfam" id="PF22790">
    <property type="entry name" value="YkoP"/>
    <property type="match status" value="1"/>
</dbReference>
<dbReference type="InterPro" id="IPR050248">
    <property type="entry name" value="Polysacc_deacetylase_ArnD"/>
</dbReference>